<keyword evidence="2" id="KW-0812">Transmembrane</keyword>
<feature type="compositionally biased region" description="Gly residues" evidence="1">
    <location>
        <begin position="16"/>
        <end position="25"/>
    </location>
</feature>
<proteinExistence type="predicted"/>
<evidence type="ECO:0000256" key="2">
    <source>
        <dbReference type="SAM" id="Phobius"/>
    </source>
</evidence>
<feature type="transmembrane region" description="Helical" evidence="2">
    <location>
        <begin position="38"/>
        <end position="60"/>
    </location>
</feature>
<protein>
    <recommendedName>
        <fullName evidence="5">Transmembrane protein</fullName>
    </recommendedName>
</protein>
<evidence type="ECO:0000313" key="3">
    <source>
        <dbReference type="EMBL" id="RHN45897.1"/>
    </source>
</evidence>
<feature type="region of interest" description="Disordered" evidence="1">
    <location>
        <begin position="1"/>
        <end position="25"/>
    </location>
</feature>
<dbReference type="Gramene" id="rna40321">
    <property type="protein sequence ID" value="RHN45897.1"/>
    <property type="gene ID" value="gene40321"/>
</dbReference>
<comment type="caution">
    <text evidence="3">The sequence shown here is derived from an EMBL/GenBank/DDBJ whole genome shotgun (WGS) entry which is preliminary data.</text>
</comment>
<accession>A0A396H4N5</accession>
<evidence type="ECO:0008006" key="5">
    <source>
        <dbReference type="Google" id="ProtNLM"/>
    </source>
</evidence>
<dbReference type="Proteomes" id="UP000265566">
    <property type="component" value="Chromosome 7"/>
</dbReference>
<gene>
    <name evidence="3" type="ORF">MtrunA17_Chr7g0236431</name>
</gene>
<sequence>MVSWLGSFPNQSSPSIGGGGGGGGSSSLVTTSLLTFRWISSSSVSSLSLLALLVLEAALFENKI</sequence>
<keyword evidence="2" id="KW-0472">Membrane</keyword>
<dbReference type="EMBL" id="PSQE01000007">
    <property type="protein sequence ID" value="RHN45897.1"/>
    <property type="molecule type" value="Genomic_DNA"/>
</dbReference>
<dbReference type="AlphaFoldDB" id="A0A396H4N5"/>
<name>A0A396H4N5_MEDTR</name>
<evidence type="ECO:0000313" key="4">
    <source>
        <dbReference type="Proteomes" id="UP000265566"/>
    </source>
</evidence>
<keyword evidence="2" id="KW-1133">Transmembrane helix</keyword>
<reference evidence="4" key="1">
    <citation type="journal article" date="2018" name="Nat. Plants">
        <title>Whole-genome landscape of Medicago truncatula symbiotic genes.</title>
        <authorList>
            <person name="Pecrix Y."/>
            <person name="Staton S.E."/>
            <person name="Sallet E."/>
            <person name="Lelandais-Briere C."/>
            <person name="Moreau S."/>
            <person name="Carrere S."/>
            <person name="Blein T."/>
            <person name="Jardinaud M.F."/>
            <person name="Latrasse D."/>
            <person name="Zouine M."/>
            <person name="Zahm M."/>
            <person name="Kreplak J."/>
            <person name="Mayjonade B."/>
            <person name="Satge C."/>
            <person name="Perez M."/>
            <person name="Cauet S."/>
            <person name="Marande W."/>
            <person name="Chantry-Darmon C."/>
            <person name="Lopez-Roques C."/>
            <person name="Bouchez O."/>
            <person name="Berard A."/>
            <person name="Debelle F."/>
            <person name="Munos S."/>
            <person name="Bendahmane A."/>
            <person name="Berges H."/>
            <person name="Niebel A."/>
            <person name="Buitink J."/>
            <person name="Frugier F."/>
            <person name="Benhamed M."/>
            <person name="Crespi M."/>
            <person name="Gouzy J."/>
            <person name="Gamas P."/>
        </authorList>
    </citation>
    <scope>NUCLEOTIDE SEQUENCE [LARGE SCALE GENOMIC DNA]</scope>
    <source>
        <strain evidence="4">cv. Jemalong A17</strain>
    </source>
</reference>
<organism evidence="3 4">
    <name type="scientific">Medicago truncatula</name>
    <name type="common">Barrel medic</name>
    <name type="synonym">Medicago tribuloides</name>
    <dbReference type="NCBI Taxonomy" id="3880"/>
    <lineage>
        <taxon>Eukaryota</taxon>
        <taxon>Viridiplantae</taxon>
        <taxon>Streptophyta</taxon>
        <taxon>Embryophyta</taxon>
        <taxon>Tracheophyta</taxon>
        <taxon>Spermatophyta</taxon>
        <taxon>Magnoliopsida</taxon>
        <taxon>eudicotyledons</taxon>
        <taxon>Gunneridae</taxon>
        <taxon>Pentapetalae</taxon>
        <taxon>rosids</taxon>
        <taxon>fabids</taxon>
        <taxon>Fabales</taxon>
        <taxon>Fabaceae</taxon>
        <taxon>Papilionoideae</taxon>
        <taxon>50 kb inversion clade</taxon>
        <taxon>NPAAA clade</taxon>
        <taxon>Hologalegina</taxon>
        <taxon>IRL clade</taxon>
        <taxon>Trifolieae</taxon>
        <taxon>Medicago</taxon>
    </lineage>
</organism>
<evidence type="ECO:0000256" key="1">
    <source>
        <dbReference type="SAM" id="MobiDB-lite"/>
    </source>
</evidence>